<dbReference type="PROSITE" id="PS50965">
    <property type="entry name" value="NERD"/>
    <property type="match status" value="1"/>
</dbReference>
<comment type="caution">
    <text evidence="1">The sequence shown here is derived from an EMBL/GenBank/DDBJ whole genome shotgun (WGS) entry which is preliminary data.</text>
</comment>
<accession>A0A4Y8KRS6</accession>
<reference evidence="1 2" key="1">
    <citation type="submission" date="2019-03" db="EMBL/GenBank/DDBJ databases">
        <title>Genomics of glacier-inhabiting Cryobacterium strains.</title>
        <authorList>
            <person name="Liu Q."/>
            <person name="Xin Y.-H."/>
        </authorList>
    </citation>
    <scope>NUCLEOTIDE SEQUENCE [LARGE SCALE GENOMIC DNA]</scope>
    <source>
        <strain evidence="1 2">CGMCC 1.4292</strain>
    </source>
</reference>
<evidence type="ECO:0000313" key="1">
    <source>
        <dbReference type="EMBL" id="TFD78614.1"/>
    </source>
</evidence>
<name>A0A4Y8KRS6_9MICO</name>
<dbReference type="Pfam" id="PF08378">
    <property type="entry name" value="NERD"/>
    <property type="match status" value="1"/>
</dbReference>
<evidence type="ECO:0000313" key="2">
    <source>
        <dbReference type="Proteomes" id="UP000298218"/>
    </source>
</evidence>
<dbReference type="RefSeq" id="WP_134174039.1">
    <property type="nucleotide sequence ID" value="NZ_SODI01000001.1"/>
</dbReference>
<protein>
    <submittedName>
        <fullName evidence="1">NERD domain-containing protein</fullName>
    </submittedName>
</protein>
<dbReference type="Proteomes" id="UP000298218">
    <property type="component" value="Unassembled WGS sequence"/>
</dbReference>
<organism evidence="1 2">
    <name type="scientific">Cryobacterium psychrophilum</name>
    <dbReference type="NCBI Taxonomy" id="41988"/>
    <lineage>
        <taxon>Bacteria</taxon>
        <taxon>Bacillati</taxon>
        <taxon>Actinomycetota</taxon>
        <taxon>Actinomycetes</taxon>
        <taxon>Micrococcales</taxon>
        <taxon>Microbacteriaceae</taxon>
        <taxon>Cryobacterium</taxon>
    </lineage>
</organism>
<proteinExistence type="predicted"/>
<gene>
    <name evidence="1" type="ORF">E3T53_10590</name>
</gene>
<dbReference type="EMBL" id="SOHQ01000028">
    <property type="protein sequence ID" value="TFD78614.1"/>
    <property type="molecule type" value="Genomic_DNA"/>
</dbReference>
<dbReference type="InterPro" id="IPR011528">
    <property type="entry name" value="NERD"/>
</dbReference>
<sequence>MTTQAPTMGERFAAQAVIEELLRQHAGMPRRNTFARLFGYSPLGADSVSWYLGAKGEIEVGRILATLPPEWTVFHALPIDKKGTDIDHLVIGPGGVVTINTKNHTGKRIWVAERTMMVSGHKQRYIRNAEFEANQVTTLLRERMPQLPAVQPSIALVSPKSLTVKKRPARVKVIAATGLRRWLLKLPVTLSAADMLELAAIIDAPGTWPPQAFAPTENVRGRFAALDVEVRAARVRSTLWKVTSFVAVFGGFLLVGPQLVTAIIGVLFSGAP</sequence>
<dbReference type="AlphaFoldDB" id="A0A4Y8KRS6"/>
<dbReference type="OrthoDB" id="5793358at2"/>
<keyword evidence="2" id="KW-1185">Reference proteome</keyword>